<dbReference type="KEGG" id="goe:100897681"/>
<protein>
    <submittedName>
        <fullName evidence="5">Protein SMG9</fullName>
    </submittedName>
</protein>
<name>A0AAJ6VX43_9ACAR</name>
<sequence length="416" mass="47355">MSEARRGRRPRINLNKGNENELNGKGVVILAKKEPREKPKDDERLGSQDDSHRREGTTSPFLLRNNRIRSVVQKPPTIQTKSIAVKVVENALRTGSDERERPTSLRGGDKSEMTQRAKFLNKFGELEDDFLQFLTEDATFKVIGVIGLQSSGKSHILNTLAGRAVFPLEKVDDAEQCRHRTVGVDAFVTSDRTILLDMQPLLALSTMDGFIQSEKRTPSGAIDYHQSLESQVMIDSLQTACFLLSICHTVLVTFDWFLDRDLAQFLQSAEMLKPTIPKTTTTNMLDDEISDYFPHVVFVKNRSEFVSLKDNRIMAAELERVFKDSLLLFRDGVTNSLGKPVADEAVNIFQMPLKSDPLYETVCRDLLAKVLSMPQEEFVLNPPRAFSERQWFQHSAKIWDIIKKSSMFQEYKRLLV</sequence>
<proteinExistence type="inferred from homology"/>
<dbReference type="Proteomes" id="UP000694867">
    <property type="component" value="Unplaced"/>
</dbReference>
<dbReference type="SUPFAM" id="SSF52540">
    <property type="entry name" value="P-loop containing nucleoside triphosphate hydrolases"/>
    <property type="match status" value="1"/>
</dbReference>
<evidence type="ECO:0000256" key="1">
    <source>
        <dbReference type="ARBA" id="ARBA00007712"/>
    </source>
</evidence>
<comment type="similarity">
    <text evidence="1">Belongs to the SMG9 family.</text>
</comment>
<accession>A0AAJ6VX43</accession>
<keyword evidence="4" id="KW-1185">Reference proteome</keyword>
<dbReference type="PANTHER" id="PTHR14270">
    <property type="entry name" value="NONSENSE-MEDIATED MRNA DECAY FACTOR SMG9"/>
    <property type="match status" value="1"/>
</dbReference>
<evidence type="ECO:0000256" key="2">
    <source>
        <dbReference type="ARBA" id="ARBA00023161"/>
    </source>
</evidence>
<evidence type="ECO:0000313" key="4">
    <source>
        <dbReference type="Proteomes" id="UP000694867"/>
    </source>
</evidence>
<evidence type="ECO:0000256" key="3">
    <source>
        <dbReference type="SAM" id="MobiDB-lite"/>
    </source>
</evidence>
<dbReference type="InterPro" id="IPR027417">
    <property type="entry name" value="P-loop_NTPase"/>
</dbReference>
<gene>
    <name evidence="5" type="primary">LOC100897681</name>
</gene>
<dbReference type="GeneID" id="100897681"/>
<feature type="region of interest" description="Disordered" evidence="3">
    <location>
        <begin position="1"/>
        <end position="65"/>
    </location>
</feature>
<reference evidence="5" key="1">
    <citation type="submission" date="2025-08" db="UniProtKB">
        <authorList>
            <consortium name="RefSeq"/>
        </authorList>
    </citation>
    <scope>IDENTIFICATION</scope>
</reference>
<dbReference type="InterPro" id="IPR039177">
    <property type="entry name" value="SMG9"/>
</dbReference>
<organism evidence="4 5">
    <name type="scientific">Galendromus occidentalis</name>
    <name type="common">western predatory mite</name>
    <dbReference type="NCBI Taxonomy" id="34638"/>
    <lineage>
        <taxon>Eukaryota</taxon>
        <taxon>Metazoa</taxon>
        <taxon>Ecdysozoa</taxon>
        <taxon>Arthropoda</taxon>
        <taxon>Chelicerata</taxon>
        <taxon>Arachnida</taxon>
        <taxon>Acari</taxon>
        <taxon>Parasitiformes</taxon>
        <taxon>Mesostigmata</taxon>
        <taxon>Gamasina</taxon>
        <taxon>Phytoseioidea</taxon>
        <taxon>Phytoseiidae</taxon>
        <taxon>Typhlodrominae</taxon>
        <taxon>Galendromus</taxon>
    </lineage>
</organism>
<dbReference type="RefSeq" id="XP_003741938.1">
    <property type="nucleotide sequence ID" value="XM_003741890.2"/>
</dbReference>
<feature type="compositionally biased region" description="Basic residues" evidence="3">
    <location>
        <begin position="1"/>
        <end position="11"/>
    </location>
</feature>
<feature type="compositionally biased region" description="Basic and acidic residues" evidence="3">
    <location>
        <begin position="31"/>
        <end position="56"/>
    </location>
</feature>
<feature type="compositionally biased region" description="Low complexity" evidence="3">
    <location>
        <begin position="13"/>
        <end position="26"/>
    </location>
</feature>
<keyword evidence="2" id="KW-0866">Nonsense-mediated mRNA decay</keyword>
<dbReference type="Gene3D" id="3.40.50.300">
    <property type="entry name" value="P-loop containing nucleotide triphosphate hydrolases"/>
    <property type="match status" value="1"/>
</dbReference>
<dbReference type="PANTHER" id="PTHR14270:SF0">
    <property type="entry name" value="NONSENSE-MEDIATED MRNA DECAY FACTOR SMG9"/>
    <property type="match status" value="1"/>
</dbReference>
<evidence type="ECO:0000313" key="5">
    <source>
        <dbReference type="RefSeq" id="XP_003741938.1"/>
    </source>
</evidence>
<dbReference type="GO" id="GO:0000184">
    <property type="term" value="P:nuclear-transcribed mRNA catabolic process, nonsense-mediated decay"/>
    <property type="evidence" value="ECO:0007669"/>
    <property type="project" value="UniProtKB-KW"/>
</dbReference>
<dbReference type="AlphaFoldDB" id="A0AAJ6VX43"/>